<dbReference type="SUPFAM" id="SSF158568">
    <property type="entry name" value="AF1862-like"/>
    <property type="match status" value="1"/>
</dbReference>
<name>A0A7C4H956_THEPE</name>
<dbReference type="Gene3D" id="1.10.520.30">
    <property type="entry name" value="AF1862-like domain"/>
    <property type="match status" value="1"/>
</dbReference>
<dbReference type="EMBL" id="DTBQ01000124">
    <property type="protein sequence ID" value="HGM46991.1"/>
    <property type="molecule type" value="Genomic_DNA"/>
</dbReference>
<comment type="similarity">
    <text evidence="2">Belongs to the CRISPR system Cmr5 family.</text>
</comment>
<evidence type="ECO:0000256" key="4">
    <source>
        <dbReference type="ARBA" id="ARBA00023118"/>
    </source>
</evidence>
<dbReference type="Pfam" id="PF09701">
    <property type="entry name" value="Cas_Cmr5"/>
    <property type="match status" value="1"/>
</dbReference>
<comment type="caution">
    <text evidence="6">The sequence shown here is derived from an EMBL/GenBank/DDBJ whole genome shotgun (WGS) entry which is preliminary data.</text>
</comment>
<evidence type="ECO:0000256" key="1">
    <source>
        <dbReference type="ARBA" id="ARBA00004496"/>
    </source>
</evidence>
<proteinExistence type="inferred from homology"/>
<evidence type="ECO:0000256" key="2">
    <source>
        <dbReference type="ARBA" id="ARBA00006161"/>
    </source>
</evidence>
<dbReference type="AlphaFoldDB" id="A0A7C4H956"/>
<reference evidence="6" key="1">
    <citation type="journal article" date="2020" name="mSystems">
        <title>Genome- and Community-Level Interaction Insights into Carbon Utilization and Element Cycling Functions of Hydrothermarchaeota in Hydrothermal Sediment.</title>
        <authorList>
            <person name="Zhou Z."/>
            <person name="Liu Y."/>
            <person name="Xu W."/>
            <person name="Pan J."/>
            <person name="Luo Z.H."/>
            <person name="Li M."/>
        </authorList>
    </citation>
    <scope>NUCLEOTIDE SEQUENCE</scope>
    <source>
        <strain evidence="6">SpSt-649</strain>
    </source>
</reference>
<evidence type="ECO:0000313" key="6">
    <source>
        <dbReference type="EMBL" id="HGM46991.1"/>
    </source>
</evidence>
<evidence type="ECO:0000256" key="5">
    <source>
        <dbReference type="ARBA" id="ARBA00030001"/>
    </source>
</evidence>
<keyword evidence="4" id="KW-0051">Antiviral defense</keyword>
<keyword evidence="3" id="KW-0963">Cytoplasm</keyword>
<sequence>MSAEQLRDPVRAALDIFMTIRGELERRAKSEKEKTDFGRDLRARARDAPELIEEVGLVPALSFFYSKSDKIGYELMLKAILLYLQRIQIVPSNINLDAILAGERNTDAMIDLLRDLLKWSTVVVPILRPFLVEFKRLCEATWSERGSS</sequence>
<protein>
    <recommendedName>
        <fullName evidence="5">CRISPR type III-B/RAMP module-associated protein Cmr5</fullName>
    </recommendedName>
</protein>
<dbReference type="GO" id="GO:0005737">
    <property type="term" value="C:cytoplasm"/>
    <property type="evidence" value="ECO:0007669"/>
    <property type="project" value="UniProtKB-SubCell"/>
</dbReference>
<dbReference type="InterPro" id="IPR010160">
    <property type="entry name" value="CRISPR-assoc_prot_Cmr5"/>
</dbReference>
<accession>A0A7C4H956</accession>
<dbReference type="InterPro" id="IPR023101">
    <property type="entry name" value="AF1862-like_dom_sf"/>
</dbReference>
<gene>
    <name evidence="6" type="ORF">ENU21_04495</name>
</gene>
<comment type="subcellular location">
    <subcellularLocation>
        <location evidence="1">Cytoplasm</location>
    </subcellularLocation>
</comment>
<dbReference type="GO" id="GO:0051607">
    <property type="term" value="P:defense response to virus"/>
    <property type="evidence" value="ECO:0007669"/>
    <property type="project" value="UniProtKB-KW"/>
</dbReference>
<organism evidence="6">
    <name type="scientific">Thermofilum pendens</name>
    <dbReference type="NCBI Taxonomy" id="2269"/>
    <lineage>
        <taxon>Archaea</taxon>
        <taxon>Thermoproteota</taxon>
        <taxon>Thermoprotei</taxon>
        <taxon>Thermofilales</taxon>
        <taxon>Thermofilaceae</taxon>
        <taxon>Thermofilum</taxon>
    </lineage>
</organism>
<evidence type="ECO:0000256" key="3">
    <source>
        <dbReference type="ARBA" id="ARBA00022490"/>
    </source>
</evidence>